<proteinExistence type="predicted"/>
<evidence type="ECO:0008006" key="3">
    <source>
        <dbReference type="Google" id="ProtNLM"/>
    </source>
</evidence>
<gene>
    <name evidence="2" type="ORF">METZ01_LOCUS19030</name>
</gene>
<feature type="transmembrane region" description="Helical" evidence="1">
    <location>
        <begin position="20"/>
        <end position="44"/>
    </location>
</feature>
<reference evidence="2" key="1">
    <citation type="submission" date="2018-05" db="EMBL/GenBank/DDBJ databases">
        <authorList>
            <person name="Lanie J.A."/>
            <person name="Ng W.-L."/>
            <person name="Kazmierczak K.M."/>
            <person name="Andrzejewski T.M."/>
            <person name="Davidsen T.M."/>
            <person name="Wayne K.J."/>
            <person name="Tettelin H."/>
            <person name="Glass J.I."/>
            <person name="Rusch D."/>
            <person name="Podicherti R."/>
            <person name="Tsui H.-C.T."/>
            <person name="Winkler M.E."/>
        </authorList>
    </citation>
    <scope>NUCLEOTIDE SEQUENCE</scope>
</reference>
<protein>
    <recommendedName>
        <fullName evidence="3">DUF983 domain-containing protein</fullName>
    </recommendedName>
</protein>
<keyword evidence="1" id="KW-1133">Transmembrane helix</keyword>
<organism evidence="2">
    <name type="scientific">marine metagenome</name>
    <dbReference type="NCBI Taxonomy" id="408172"/>
    <lineage>
        <taxon>unclassified sequences</taxon>
        <taxon>metagenomes</taxon>
        <taxon>ecological metagenomes</taxon>
    </lineage>
</organism>
<dbReference type="EMBL" id="UINC01000977">
    <property type="protein sequence ID" value="SUZ66176.1"/>
    <property type="molecule type" value="Genomic_DNA"/>
</dbReference>
<sequence length="102" mass="11189">MVDDCPRCGLHFERMEGHSLGAVAVNTVASSALVLVVVIFTLLINGTNTATSTLLMLAAPVGVLFPILFDSVSRTLWNAIELLMRPPHVGEIREEFRRSKVR</sequence>
<feature type="transmembrane region" description="Helical" evidence="1">
    <location>
        <begin position="50"/>
        <end position="69"/>
    </location>
</feature>
<name>A0A381PGN6_9ZZZZ</name>
<accession>A0A381PGN6</accession>
<evidence type="ECO:0000313" key="2">
    <source>
        <dbReference type="EMBL" id="SUZ66176.1"/>
    </source>
</evidence>
<evidence type="ECO:0000256" key="1">
    <source>
        <dbReference type="SAM" id="Phobius"/>
    </source>
</evidence>
<keyword evidence="1" id="KW-0812">Transmembrane</keyword>
<dbReference type="AlphaFoldDB" id="A0A381PGN6"/>
<keyword evidence="1" id="KW-0472">Membrane</keyword>